<evidence type="ECO:0000256" key="7">
    <source>
        <dbReference type="ARBA" id="ARBA00023303"/>
    </source>
</evidence>
<feature type="transmembrane region" description="Helical" evidence="8">
    <location>
        <begin position="220"/>
        <end position="241"/>
    </location>
</feature>
<evidence type="ECO:0000256" key="3">
    <source>
        <dbReference type="ARBA" id="ARBA00022692"/>
    </source>
</evidence>
<sequence>MHSAKNCFDRITGSIPEHLKVMSPLFVVVFTLYNFSPGADAIFLPYWSKRNHSETSFHIPSSSLALEGRNAPVKLPYYSELAKNYSLDYRCANGLPISIAWHPYSPYSIIYQTKNKGVPGLTVDGMFPGILNAAVTGCCHKDTEVLFGKLLKSVRNAEKNIQADTFDLTFPLYGYDSSATSFRDRPFIGIVRAPRVILLVHNEPPNKTQTHVLFSTIANAWPMLVFILVTASLSGIIIWFLDHPSNPGEFPPPFLRGSWEGFWWALVTMTTVGYGDRSPKSALGRVFCIIWIITGVIIVSIFTALVTASLSASTVQIFKIHGSKIGAVNGSEEFKLGVTMNADMKVFPHVMQMTEALLVHEIDGALVDNYVITHSLNLIQDEPIRIERYIDHAITYGVVLASNSSKLETCFRRFLHNHPQEVFEIIAENLVPLKNPTDDENQQLKAAEGLFYQEQVFELVMYIGLGVAGVLFLAGLTWEFLCRRPKVRNQRMQFAPKGAFSVSDEEVKLHPYDKVNSSLDDMIAEYQIFHDRWIEGLKKFREKQLDADRSANGRTRVNGDADMVAV</sequence>
<feature type="domain" description="Potassium channel" evidence="9">
    <location>
        <begin position="257"/>
        <end position="309"/>
    </location>
</feature>
<dbReference type="Proteomes" id="UP001159427">
    <property type="component" value="Unassembled WGS sequence"/>
</dbReference>
<dbReference type="EMBL" id="CALNXI010000058">
    <property type="protein sequence ID" value="CAH3017250.1"/>
    <property type="molecule type" value="Genomic_DNA"/>
</dbReference>
<dbReference type="PRINTS" id="PR00169">
    <property type="entry name" value="KCHANNEL"/>
</dbReference>
<evidence type="ECO:0000256" key="1">
    <source>
        <dbReference type="ARBA" id="ARBA00004141"/>
    </source>
</evidence>
<evidence type="ECO:0000313" key="10">
    <source>
        <dbReference type="EMBL" id="CAH3017250.1"/>
    </source>
</evidence>
<evidence type="ECO:0000256" key="5">
    <source>
        <dbReference type="ARBA" id="ARBA00023065"/>
    </source>
</evidence>
<protein>
    <recommendedName>
        <fullName evidence="9">Potassium channel domain-containing protein</fullName>
    </recommendedName>
</protein>
<dbReference type="SUPFAM" id="SSF53850">
    <property type="entry name" value="Periplasmic binding protein-like II"/>
    <property type="match status" value="1"/>
</dbReference>
<name>A0ABN8LNH8_9CNID</name>
<evidence type="ECO:0000259" key="9">
    <source>
        <dbReference type="Pfam" id="PF07885"/>
    </source>
</evidence>
<dbReference type="SUPFAM" id="SSF81324">
    <property type="entry name" value="Voltage-gated potassium channels"/>
    <property type="match status" value="1"/>
</dbReference>
<keyword evidence="4 8" id="KW-1133">Transmembrane helix</keyword>
<evidence type="ECO:0000256" key="6">
    <source>
        <dbReference type="ARBA" id="ARBA00023136"/>
    </source>
</evidence>
<organism evidence="10 11">
    <name type="scientific">Porites evermanni</name>
    <dbReference type="NCBI Taxonomy" id="104178"/>
    <lineage>
        <taxon>Eukaryota</taxon>
        <taxon>Metazoa</taxon>
        <taxon>Cnidaria</taxon>
        <taxon>Anthozoa</taxon>
        <taxon>Hexacorallia</taxon>
        <taxon>Scleractinia</taxon>
        <taxon>Fungiina</taxon>
        <taxon>Poritidae</taxon>
        <taxon>Porites</taxon>
    </lineage>
</organism>
<dbReference type="PANTHER" id="PTHR11537:SF252">
    <property type="entry name" value="POTASSIUM VOLTAGE-GATED CHANNEL PROTEIN SHAW"/>
    <property type="match status" value="1"/>
</dbReference>
<proteinExistence type="predicted"/>
<reference evidence="10 11" key="1">
    <citation type="submission" date="2022-05" db="EMBL/GenBank/DDBJ databases">
        <authorList>
            <consortium name="Genoscope - CEA"/>
            <person name="William W."/>
        </authorList>
    </citation>
    <scope>NUCLEOTIDE SEQUENCE [LARGE SCALE GENOMIC DNA]</scope>
</reference>
<dbReference type="InterPro" id="IPR013099">
    <property type="entry name" value="K_chnl_dom"/>
</dbReference>
<gene>
    <name evidence="10" type="ORF">PEVE_00036357</name>
</gene>
<accession>A0ABN8LNH8</accession>
<evidence type="ECO:0000256" key="2">
    <source>
        <dbReference type="ARBA" id="ARBA00022448"/>
    </source>
</evidence>
<keyword evidence="2" id="KW-0813">Transport</keyword>
<evidence type="ECO:0000313" key="11">
    <source>
        <dbReference type="Proteomes" id="UP001159427"/>
    </source>
</evidence>
<dbReference type="PANTHER" id="PTHR11537">
    <property type="entry name" value="VOLTAGE-GATED POTASSIUM CHANNEL"/>
    <property type="match status" value="1"/>
</dbReference>
<keyword evidence="11" id="KW-1185">Reference proteome</keyword>
<feature type="transmembrane region" description="Helical" evidence="8">
    <location>
        <begin position="459"/>
        <end position="482"/>
    </location>
</feature>
<dbReference type="InterPro" id="IPR028325">
    <property type="entry name" value="VG_K_chnl"/>
</dbReference>
<evidence type="ECO:0000256" key="8">
    <source>
        <dbReference type="SAM" id="Phobius"/>
    </source>
</evidence>
<comment type="subcellular location">
    <subcellularLocation>
        <location evidence="1">Membrane</location>
        <topology evidence="1">Multi-pass membrane protein</topology>
    </subcellularLocation>
</comment>
<evidence type="ECO:0000256" key="4">
    <source>
        <dbReference type="ARBA" id="ARBA00022989"/>
    </source>
</evidence>
<comment type="caution">
    <text evidence="10">The sequence shown here is derived from an EMBL/GenBank/DDBJ whole genome shotgun (WGS) entry which is preliminary data.</text>
</comment>
<keyword evidence="5" id="KW-0406">Ion transport</keyword>
<dbReference type="Pfam" id="PF07885">
    <property type="entry name" value="Ion_trans_2"/>
    <property type="match status" value="1"/>
</dbReference>
<keyword evidence="3 8" id="KW-0812">Transmembrane</keyword>
<feature type="transmembrane region" description="Helical" evidence="8">
    <location>
        <begin position="261"/>
        <end position="276"/>
    </location>
</feature>
<feature type="transmembrane region" description="Helical" evidence="8">
    <location>
        <begin position="288"/>
        <end position="310"/>
    </location>
</feature>
<keyword evidence="6 8" id="KW-0472">Membrane</keyword>
<keyword evidence="7" id="KW-0407">Ion channel</keyword>
<dbReference type="Gene3D" id="1.10.287.70">
    <property type="match status" value="1"/>
</dbReference>